<reference evidence="2" key="1">
    <citation type="submission" date="2016-10" db="EMBL/GenBank/DDBJ databases">
        <authorList>
            <person name="Varghese N."/>
            <person name="Submissions S."/>
        </authorList>
    </citation>
    <scope>NUCLEOTIDE SEQUENCE [LARGE SCALE GENOMIC DNA]</scope>
    <source>
        <strain evidence="2">DSM 16089</strain>
    </source>
</reference>
<evidence type="ECO:0000313" key="1">
    <source>
        <dbReference type="EMBL" id="SEB28940.1"/>
    </source>
</evidence>
<name>A0A1H4I4V0_9MICO</name>
<organism evidence="1 2">
    <name type="scientific">Microbacterium hydrocarbonoxydans</name>
    <dbReference type="NCBI Taxonomy" id="273678"/>
    <lineage>
        <taxon>Bacteria</taxon>
        <taxon>Bacillati</taxon>
        <taxon>Actinomycetota</taxon>
        <taxon>Actinomycetes</taxon>
        <taxon>Micrococcales</taxon>
        <taxon>Microbacteriaceae</taxon>
        <taxon>Microbacterium</taxon>
    </lineage>
</organism>
<sequence length="36" mass="3648">MHRAHDAAASRSGEAGLMNTRTLVAVPALFLAGALA</sequence>
<protein>
    <submittedName>
        <fullName evidence="1">Uncharacterized protein</fullName>
    </submittedName>
</protein>
<dbReference type="AlphaFoldDB" id="A0A1H4I4V0"/>
<gene>
    <name evidence="1" type="ORF">SAMN04489807_0051</name>
</gene>
<accession>A0A1H4I4V0</accession>
<evidence type="ECO:0000313" key="2">
    <source>
        <dbReference type="Proteomes" id="UP000183750"/>
    </source>
</evidence>
<keyword evidence="2" id="KW-1185">Reference proteome</keyword>
<proteinExistence type="predicted"/>
<dbReference type="Proteomes" id="UP000183750">
    <property type="component" value="Unassembled WGS sequence"/>
</dbReference>
<dbReference type="EMBL" id="FNSQ01000004">
    <property type="protein sequence ID" value="SEB28940.1"/>
    <property type="molecule type" value="Genomic_DNA"/>
</dbReference>
<feature type="non-terminal residue" evidence="1">
    <location>
        <position position="36"/>
    </location>
</feature>